<keyword evidence="2" id="KW-1185">Reference proteome</keyword>
<evidence type="ECO:0000313" key="1">
    <source>
        <dbReference type="EMBL" id="MED6224806.1"/>
    </source>
</evidence>
<evidence type="ECO:0000313" key="2">
    <source>
        <dbReference type="Proteomes" id="UP001341840"/>
    </source>
</evidence>
<comment type="caution">
    <text evidence="1">The sequence shown here is derived from an EMBL/GenBank/DDBJ whole genome shotgun (WGS) entry which is preliminary data.</text>
</comment>
<proteinExistence type="predicted"/>
<accession>A0ABU6ZS76</accession>
<sequence length="132" mass="14114">MRATTTTGKLRHHQNSQLGASFAQNRLASVSSSKLSSLTAGWPAKTPTKGSAPLQLVPLLGTLANCCSTHVFGGYPRRTPAKSTDTAFRGLSALTSLHYPFLSAQRTVLSFKCGDAVLRAILVDSYLRHLLS</sequence>
<dbReference type="EMBL" id="JASCZI010273416">
    <property type="protein sequence ID" value="MED6224806.1"/>
    <property type="molecule type" value="Genomic_DNA"/>
</dbReference>
<name>A0ABU6ZS76_9FABA</name>
<protein>
    <submittedName>
        <fullName evidence="1">Uncharacterized protein</fullName>
    </submittedName>
</protein>
<dbReference type="Proteomes" id="UP001341840">
    <property type="component" value="Unassembled WGS sequence"/>
</dbReference>
<gene>
    <name evidence="1" type="ORF">PIB30_087693</name>
</gene>
<reference evidence="1 2" key="1">
    <citation type="journal article" date="2023" name="Plants (Basel)">
        <title>Bridging the Gap: Combining Genomics and Transcriptomics Approaches to Understand Stylosanthes scabra, an Orphan Legume from the Brazilian Caatinga.</title>
        <authorList>
            <person name="Ferreira-Neto J.R.C."/>
            <person name="da Silva M.D."/>
            <person name="Binneck E."/>
            <person name="de Melo N.F."/>
            <person name="da Silva R.H."/>
            <person name="de Melo A.L.T.M."/>
            <person name="Pandolfi V."/>
            <person name="Bustamante F.O."/>
            <person name="Brasileiro-Vidal A.C."/>
            <person name="Benko-Iseppon A.M."/>
        </authorList>
    </citation>
    <scope>NUCLEOTIDE SEQUENCE [LARGE SCALE GENOMIC DNA]</scope>
    <source>
        <tissue evidence="1">Leaves</tissue>
    </source>
</reference>
<organism evidence="1 2">
    <name type="scientific">Stylosanthes scabra</name>
    <dbReference type="NCBI Taxonomy" id="79078"/>
    <lineage>
        <taxon>Eukaryota</taxon>
        <taxon>Viridiplantae</taxon>
        <taxon>Streptophyta</taxon>
        <taxon>Embryophyta</taxon>
        <taxon>Tracheophyta</taxon>
        <taxon>Spermatophyta</taxon>
        <taxon>Magnoliopsida</taxon>
        <taxon>eudicotyledons</taxon>
        <taxon>Gunneridae</taxon>
        <taxon>Pentapetalae</taxon>
        <taxon>rosids</taxon>
        <taxon>fabids</taxon>
        <taxon>Fabales</taxon>
        <taxon>Fabaceae</taxon>
        <taxon>Papilionoideae</taxon>
        <taxon>50 kb inversion clade</taxon>
        <taxon>dalbergioids sensu lato</taxon>
        <taxon>Dalbergieae</taxon>
        <taxon>Pterocarpus clade</taxon>
        <taxon>Stylosanthes</taxon>
    </lineage>
</organism>